<dbReference type="EMBL" id="GG745346">
    <property type="protein sequence ID" value="KNE65001.1"/>
    <property type="molecule type" value="Genomic_DNA"/>
</dbReference>
<dbReference type="PANTHER" id="PTHR45691:SF6">
    <property type="entry name" value="PROTEIN DIAPHANOUS"/>
    <property type="match status" value="1"/>
</dbReference>
<dbReference type="AlphaFoldDB" id="A0A0L0SR78"/>
<dbReference type="GO" id="GO:0005884">
    <property type="term" value="C:actin filament"/>
    <property type="evidence" value="ECO:0007669"/>
    <property type="project" value="TreeGrafter"/>
</dbReference>
<evidence type="ECO:0000313" key="3">
    <source>
        <dbReference type="EMBL" id="KNE65001.1"/>
    </source>
</evidence>
<proteinExistence type="predicted"/>
<reference evidence="4" key="2">
    <citation type="submission" date="2009-11" db="EMBL/GenBank/DDBJ databases">
        <title>The Genome Sequence of Allomyces macrogynus strain ATCC 38327.</title>
        <authorList>
            <consortium name="The Broad Institute Genome Sequencing Platform"/>
            <person name="Russ C."/>
            <person name="Cuomo C."/>
            <person name="Shea T."/>
            <person name="Young S.K."/>
            <person name="Zeng Q."/>
            <person name="Koehrsen M."/>
            <person name="Haas B."/>
            <person name="Borodovsky M."/>
            <person name="Guigo R."/>
            <person name="Alvarado L."/>
            <person name="Berlin A."/>
            <person name="Borenstein D."/>
            <person name="Chen Z."/>
            <person name="Engels R."/>
            <person name="Freedman E."/>
            <person name="Gellesch M."/>
            <person name="Goldberg J."/>
            <person name="Griggs A."/>
            <person name="Gujja S."/>
            <person name="Heiman D."/>
            <person name="Hepburn T."/>
            <person name="Howarth C."/>
            <person name="Jen D."/>
            <person name="Larson L."/>
            <person name="Lewis B."/>
            <person name="Mehta T."/>
            <person name="Park D."/>
            <person name="Pearson M."/>
            <person name="Roberts A."/>
            <person name="Saif S."/>
            <person name="Shenoy N."/>
            <person name="Sisk P."/>
            <person name="Stolte C."/>
            <person name="Sykes S."/>
            <person name="Walk T."/>
            <person name="White J."/>
            <person name="Yandava C."/>
            <person name="Burger G."/>
            <person name="Gray M.W."/>
            <person name="Holland P.W.H."/>
            <person name="King N."/>
            <person name="Lang F.B.F."/>
            <person name="Roger A.J."/>
            <person name="Ruiz-Trillo I."/>
            <person name="Lander E."/>
            <person name="Nusbaum C."/>
        </authorList>
    </citation>
    <scope>NUCLEOTIDE SEQUENCE [LARGE SCALE GENOMIC DNA]</scope>
    <source>
        <strain evidence="4">ATCC 38327</strain>
    </source>
</reference>
<dbReference type="GO" id="GO:0030041">
    <property type="term" value="P:actin filament polymerization"/>
    <property type="evidence" value="ECO:0007669"/>
    <property type="project" value="TreeGrafter"/>
</dbReference>
<dbReference type="PANTHER" id="PTHR45691">
    <property type="entry name" value="PROTEIN DIAPHANOUS"/>
    <property type="match status" value="1"/>
</dbReference>
<dbReference type="Proteomes" id="UP000054350">
    <property type="component" value="Unassembled WGS sequence"/>
</dbReference>
<organism evidence="3 4">
    <name type="scientific">Allomyces macrogynus (strain ATCC 38327)</name>
    <name type="common">Allomyces javanicus var. macrogynus</name>
    <dbReference type="NCBI Taxonomy" id="578462"/>
    <lineage>
        <taxon>Eukaryota</taxon>
        <taxon>Fungi</taxon>
        <taxon>Fungi incertae sedis</taxon>
        <taxon>Blastocladiomycota</taxon>
        <taxon>Blastocladiomycetes</taxon>
        <taxon>Blastocladiales</taxon>
        <taxon>Blastocladiaceae</taxon>
        <taxon>Allomyces</taxon>
    </lineage>
</organism>
<feature type="coiled-coil region" evidence="1">
    <location>
        <begin position="128"/>
        <end position="155"/>
    </location>
</feature>
<sequence length="778" mass="84395">MRRYAAEPPPGAAPAPKRARGTVAAELAARPDTPTPVPDPFAIDPFDDDDLDDEALLPALAHLDQAILTQGGPTGVTVLNPTWGSPAPWSPAPTAAYPPPRQGYAWNAIPGPQTPAHGAAAAAPNLDAAALLAELERLRAEKRDVENEVLQRRGEVKILREKMAEKESLLLNKDAEYARKLDEARAAADTHVQSLRADLDKLQSERAFFEHNMHQRLAPQRRRTHLSQATNATVTPPMIHGGGGGRGGGNHAVEIPGTPCPMPRGRPAPPPVQRIVEEHVDQMEVDTVLALAALPRPPPLPLPTEPNEAPAPAPFEPPAVPGPVAPPSPPIPARILATLRRLAAAGLAPDLCDQLFVRVVQHDLLALESAAQYLDRVVPPARSATPPLTGNADDNDDSPTPTATYATDVPDPTPPAPATLVADTAYLLRWLATTRDVRAILTRFESQTHPTNDPRNVPHMLHLALRRISAHINHQVQTRGVSPSSLTSFHDALDWLFQTIRALLYGGPARLLRLQVRALARYAHDVKLEYLAKPRDFPPRIHLRVAHWCMDMVPAAAAMQRSLATRVALVPCLVRLLLKKRVVRTEDGEPGEDEAPEAMRVRAAVLHVLLQITTRYRTEMLTFVTTANAVVPRTVAMMLLVAVEVVMPVVLGASVLPPDAVAARLDVLAMGLRWILAVVEVCGGGDVEQVLAACYRASPVTILYWRTLLQLVDGIRVHGERLVGAGKEGTMKPRSVADRRALRRMAAVEGLSGDDARRAMDKRIDEVLAEVVQKIKEL</sequence>
<evidence type="ECO:0000256" key="1">
    <source>
        <dbReference type="SAM" id="Coils"/>
    </source>
</evidence>
<evidence type="ECO:0000313" key="4">
    <source>
        <dbReference type="Proteomes" id="UP000054350"/>
    </source>
</evidence>
<dbReference type="VEuPathDB" id="FungiDB:AMAG_10667"/>
<name>A0A0L0SR78_ALLM3</name>
<evidence type="ECO:0000256" key="2">
    <source>
        <dbReference type="SAM" id="MobiDB-lite"/>
    </source>
</evidence>
<feature type="region of interest" description="Disordered" evidence="2">
    <location>
        <begin position="1"/>
        <end position="23"/>
    </location>
</feature>
<dbReference type="InterPro" id="IPR051412">
    <property type="entry name" value="Formin_Homology_Diaphanous_sf"/>
</dbReference>
<feature type="region of interest" description="Disordered" evidence="2">
    <location>
        <begin position="296"/>
        <end position="320"/>
    </location>
</feature>
<feature type="compositionally biased region" description="Low complexity" evidence="2">
    <location>
        <begin position="399"/>
        <end position="410"/>
    </location>
</feature>
<keyword evidence="4" id="KW-1185">Reference proteome</keyword>
<keyword evidence="1" id="KW-0175">Coiled coil</keyword>
<feature type="coiled-coil region" evidence="1">
    <location>
        <begin position="185"/>
        <end position="212"/>
    </location>
</feature>
<reference evidence="3 4" key="1">
    <citation type="submission" date="2009-11" db="EMBL/GenBank/DDBJ databases">
        <title>Annotation of Allomyces macrogynus ATCC 38327.</title>
        <authorList>
            <consortium name="The Broad Institute Genome Sequencing Platform"/>
            <person name="Russ C."/>
            <person name="Cuomo C."/>
            <person name="Burger G."/>
            <person name="Gray M.W."/>
            <person name="Holland P.W.H."/>
            <person name="King N."/>
            <person name="Lang F.B.F."/>
            <person name="Roger A.J."/>
            <person name="Ruiz-Trillo I."/>
            <person name="Young S.K."/>
            <person name="Zeng Q."/>
            <person name="Gargeya S."/>
            <person name="Fitzgerald M."/>
            <person name="Haas B."/>
            <person name="Abouelleil A."/>
            <person name="Alvarado L."/>
            <person name="Arachchi H.M."/>
            <person name="Berlin A."/>
            <person name="Chapman S.B."/>
            <person name="Gearin G."/>
            <person name="Goldberg J."/>
            <person name="Griggs A."/>
            <person name="Gujja S."/>
            <person name="Hansen M."/>
            <person name="Heiman D."/>
            <person name="Howarth C."/>
            <person name="Larimer J."/>
            <person name="Lui A."/>
            <person name="MacDonald P.J.P."/>
            <person name="McCowen C."/>
            <person name="Montmayeur A."/>
            <person name="Murphy C."/>
            <person name="Neiman D."/>
            <person name="Pearson M."/>
            <person name="Priest M."/>
            <person name="Roberts A."/>
            <person name="Saif S."/>
            <person name="Shea T."/>
            <person name="Sisk P."/>
            <person name="Stolte C."/>
            <person name="Sykes S."/>
            <person name="Wortman J."/>
            <person name="Nusbaum C."/>
            <person name="Birren B."/>
        </authorList>
    </citation>
    <scope>NUCLEOTIDE SEQUENCE [LARGE SCALE GENOMIC DNA]</scope>
    <source>
        <strain evidence="3 4">ATCC 38327</strain>
    </source>
</reference>
<feature type="region of interest" description="Disordered" evidence="2">
    <location>
        <begin position="378"/>
        <end position="416"/>
    </location>
</feature>
<dbReference type="OrthoDB" id="5589596at2759"/>
<protein>
    <submittedName>
        <fullName evidence="3">Uncharacterized protein</fullName>
    </submittedName>
</protein>
<gene>
    <name evidence="3" type="ORF">AMAG_10667</name>
</gene>
<accession>A0A0L0SR78</accession>